<feature type="transmembrane region" description="Helical" evidence="1">
    <location>
        <begin position="41"/>
        <end position="59"/>
    </location>
</feature>
<feature type="transmembrane region" description="Helical" evidence="1">
    <location>
        <begin position="164"/>
        <end position="187"/>
    </location>
</feature>
<dbReference type="KEGG" id="haxz:M0R88_08165"/>
<feature type="transmembrane region" description="Helical" evidence="1">
    <location>
        <begin position="131"/>
        <end position="152"/>
    </location>
</feature>
<dbReference type="GO" id="GO:0080120">
    <property type="term" value="P:CAAX-box protein maturation"/>
    <property type="evidence" value="ECO:0007669"/>
    <property type="project" value="UniProtKB-ARBA"/>
</dbReference>
<sequence length="206" mass="22150">MATVSLVWLAAVVGYLPAQLVYVIVSSSVVSAYPRLRRYNYWTYAAFSLLYGGAFYVVAPVSVPFAFRSAYLALVPVGFAMYYADTYAVSRAVGTSLQRDVSHPFSMLPILLVPIPEEILFRAGLAPLIDAFGPVAFGVASALLFGLIHFTFGARDVVVKVGNGIVFASVFVVTGSVTATILVHLGYNLASFHVFSDYSEDLAALP</sequence>
<keyword evidence="4" id="KW-1185">Reference proteome</keyword>
<keyword evidence="3" id="KW-0378">Hydrolase</keyword>
<evidence type="ECO:0000259" key="2">
    <source>
        <dbReference type="Pfam" id="PF02517"/>
    </source>
</evidence>
<proteinExistence type="predicted"/>
<keyword evidence="1" id="KW-1133">Transmembrane helix</keyword>
<dbReference type="Proteomes" id="UP000830434">
    <property type="component" value="Chromosome"/>
</dbReference>
<dbReference type="GO" id="GO:0004175">
    <property type="term" value="F:endopeptidase activity"/>
    <property type="evidence" value="ECO:0007669"/>
    <property type="project" value="UniProtKB-ARBA"/>
</dbReference>
<keyword evidence="1" id="KW-0812">Transmembrane</keyword>
<dbReference type="RefSeq" id="WP_248656443.1">
    <property type="nucleotide sequence ID" value="NZ_CP096658.1"/>
</dbReference>
<dbReference type="GeneID" id="72189822"/>
<feature type="transmembrane region" description="Helical" evidence="1">
    <location>
        <begin position="65"/>
        <end position="84"/>
    </location>
</feature>
<dbReference type="AlphaFoldDB" id="A0A8U0INB0"/>
<feature type="domain" description="CAAX prenyl protease 2/Lysostaphin resistance protein A-like" evidence="2">
    <location>
        <begin position="106"/>
        <end position="189"/>
    </location>
</feature>
<protein>
    <submittedName>
        <fullName evidence="3">CPBP family intramembrane metalloprotease</fullName>
    </submittedName>
</protein>
<dbReference type="GO" id="GO:0008237">
    <property type="term" value="F:metallopeptidase activity"/>
    <property type="evidence" value="ECO:0007669"/>
    <property type="project" value="UniProtKB-KW"/>
</dbReference>
<keyword evidence="3" id="KW-0482">Metalloprotease</keyword>
<accession>A0A8U0INB0</accession>
<name>A0A8U0INB0_9EURY</name>
<evidence type="ECO:0000313" key="4">
    <source>
        <dbReference type="Proteomes" id="UP000830434"/>
    </source>
</evidence>
<dbReference type="InterPro" id="IPR003675">
    <property type="entry name" value="Rce1/LyrA-like_dom"/>
</dbReference>
<gene>
    <name evidence="3" type="ORF">M0R88_08165</name>
</gene>
<dbReference type="Pfam" id="PF02517">
    <property type="entry name" value="Rce1-like"/>
    <property type="match status" value="1"/>
</dbReference>
<feature type="transmembrane region" description="Helical" evidence="1">
    <location>
        <begin position="6"/>
        <end position="29"/>
    </location>
</feature>
<keyword evidence="1" id="KW-0472">Membrane</keyword>
<keyword evidence="3" id="KW-0645">Protease</keyword>
<dbReference type="EMBL" id="CP096658">
    <property type="protein sequence ID" value="UPW02056.1"/>
    <property type="molecule type" value="Genomic_DNA"/>
</dbReference>
<organism evidence="3 4">
    <name type="scientific">Halorussus gelatinilyticus</name>
    <dbReference type="NCBI Taxonomy" id="2937524"/>
    <lineage>
        <taxon>Archaea</taxon>
        <taxon>Methanobacteriati</taxon>
        <taxon>Methanobacteriota</taxon>
        <taxon>Stenosarchaea group</taxon>
        <taxon>Halobacteria</taxon>
        <taxon>Halobacteriales</taxon>
        <taxon>Haladaptataceae</taxon>
        <taxon>Halorussus</taxon>
    </lineage>
</organism>
<evidence type="ECO:0000313" key="3">
    <source>
        <dbReference type="EMBL" id="UPW02056.1"/>
    </source>
</evidence>
<reference evidence="3" key="1">
    <citation type="submission" date="2022-04" db="EMBL/GenBank/DDBJ databases">
        <title>Diverse halophilic archaea isolated from saline environments.</title>
        <authorList>
            <person name="Cui H.-L."/>
        </authorList>
    </citation>
    <scope>NUCLEOTIDE SEQUENCE</scope>
    <source>
        <strain evidence="3">XZYJT40</strain>
    </source>
</reference>
<evidence type="ECO:0000256" key="1">
    <source>
        <dbReference type="SAM" id="Phobius"/>
    </source>
</evidence>